<evidence type="ECO:0000313" key="4">
    <source>
        <dbReference type="EMBL" id="EFJ13427.1"/>
    </source>
</evidence>
<dbReference type="eggNOG" id="KOG1213">
    <property type="taxonomic scope" value="Eukaryota"/>
</dbReference>
<dbReference type="PANTHER" id="PTHR12585:SF69">
    <property type="entry name" value="FI11703P"/>
    <property type="match status" value="1"/>
</dbReference>
<dbReference type="STRING" id="88036.D8SQA8"/>
<feature type="domain" description="Rad21/Rec8-like protein N-terminal" evidence="3">
    <location>
        <begin position="1"/>
        <end position="100"/>
    </location>
</feature>
<dbReference type="InParanoid" id="D8SQA8"/>
<dbReference type="Proteomes" id="UP000001514">
    <property type="component" value="Unassembled WGS sequence"/>
</dbReference>
<dbReference type="GO" id="GO:0008278">
    <property type="term" value="C:cohesin complex"/>
    <property type="evidence" value="ECO:0007669"/>
    <property type="project" value="InterPro"/>
</dbReference>
<proteinExistence type="predicted"/>
<reference evidence="4 5" key="1">
    <citation type="journal article" date="2011" name="Science">
        <title>The Selaginella genome identifies genetic changes associated with the evolution of vascular plants.</title>
        <authorList>
            <person name="Banks J.A."/>
            <person name="Nishiyama T."/>
            <person name="Hasebe M."/>
            <person name="Bowman J.L."/>
            <person name="Gribskov M."/>
            <person name="dePamphilis C."/>
            <person name="Albert V.A."/>
            <person name="Aono N."/>
            <person name="Aoyama T."/>
            <person name="Ambrose B.A."/>
            <person name="Ashton N.W."/>
            <person name="Axtell M.J."/>
            <person name="Barker E."/>
            <person name="Barker M.S."/>
            <person name="Bennetzen J.L."/>
            <person name="Bonawitz N.D."/>
            <person name="Chapple C."/>
            <person name="Cheng C."/>
            <person name="Correa L.G."/>
            <person name="Dacre M."/>
            <person name="DeBarry J."/>
            <person name="Dreyer I."/>
            <person name="Elias M."/>
            <person name="Engstrom E.M."/>
            <person name="Estelle M."/>
            <person name="Feng L."/>
            <person name="Finet C."/>
            <person name="Floyd S.K."/>
            <person name="Frommer W.B."/>
            <person name="Fujita T."/>
            <person name="Gramzow L."/>
            <person name="Gutensohn M."/>
            <person name="Harholt J."/>
            <person name="Hattori M."/>
            <person name="Heyl A."/>
            <person name="Hirai T."/>
            <person name="Hiwatashi Y."/>
            <person name="Ishikawa M."/>
            <person name="Iwata M."/>
            <person name="Karol K.G."/>
            <person name="Koehler B."/>
            <person name="Kolukisaoglu U."/>
            <person name="Kubo M."/>
            <person name="Kurata T."/>
            <person name="Lalonde S."/>
            <person name="Li K."/>
            <person name="Li Y."/>
            <person name="Litt A."/>
            <person name="Lyons E."/>
            <person name="Manning G."/>
            <person name="Maruyama T."/>
            <person name="Michael T.P."/>
            <person name="Mikami K."/>
            <person name="Miyazaki S."/>
            <person name="Morinaga S."/>
            <person name="Murata T."/>
            <person name="Mueller-Roeber B."/>
            <person name="Nelson D.R."/>
            <person name="Obara M."/>
            <person name="Oguri Y."/>
            <person name="Olmstead R.G."/>
            <person name="Onodera N."/>
            <person name="Petersen B.L."/>
            <person name="Pils B."/>
            <person name="Prigge M."/>
            <person name="Rensing S.A."/>
            <person name="Riano-Pachon D.M."/>
            <person name="Roberts A.W."/>
            <person name="Sato Y."/>
            <person name="Scheller H.V."/>
            <person name="Schulz B."/>
            <person name="Schulz C."/>
            <person name="Shakirov E.V."/>
            <person name="Shibagaki N."/>
            <person name="Shinohara N."/>
            <person name="Shippen D.E."/>
            <person name="Soerensen I."/>
            <person name="Sotooka R."/>
            <person name="Sugimoto N."/>
            <person name="Sugita M."/>
            <person name="Sumikawa N."/>
            <person name="Tanurdzic M."/>
            <person name="Theissen G."/>
            <person name="Ulvskov P."/>
            <person name="Wakazuki S."/>
            <person name="Weng J.K."/>
            <person name="Willats W.W."/>
            <person name="Wipf D."/>
            <person name="Wolf P.G."/>
            <person name="Yang L."/>
            <person name="Zimmer A.D."/>
            <person name="Zhu Q."/>
            <person name="Mitros T."/>
            <person name="Hellsten U."/>
            <person name="Loque D."/>
            <person name="Otillar R."/>
            <person name="Salamov A."/>
            <person name="Schmutz J."/>
            <person name="Shapiro H."/>
            <person name="Lindquist E."/>
            <person name="Lucas S."/>
            <person name="Rokhsar D."/>
            <person name="Grigoriev I.V."/>
        </authorList>
    </citation>
    <scope>NUCLEOTIDE SEQUENCE [LARGE SCALE GENOMIC DNA]</scope>
</reference>
<sequence>MFYSQFILAKKGPLGTIWIAAHLERKLRKNQVTETNIGVSVDSILCPEVPIALRLSGHLLLGVVRIYSRKVNYLFHDCSEALVKIKQAFHSGAVDLPPEAATAPFHSITLPETFDLDDLELLPDREALFLANSSIDHHVTSREQITLQDTIEDTTYLSSQFGLDGKVFFVFLS</sequence>
<dbReference type="GO" id="GO:0005634">
    <property type="term" value="C:nucleus"/>
    <property type="evidence" value="ECO:0007669"/>
    <property type="project" value="UniProtKB-SubCell"/>
</dbReference>
<dbReference type="AlphaFoldDB" id="D8SQA8"/>
<evidence type="ECO:0000256" key="1">
    <source>
        <dbReference type="ARBA" id="ARBA00004123"/>
    </source>
</evidence>
<dbReference type="EMBL" id="GL377633">
    <property type="protein sequence ID" value="EFJ13427.1"/>
    <property type="molecule type" value="Genomic_DNA"/>
</dbReference>
<keyword evidence="5" id="KW-1185">Reference proteome</keyword>
<dbReference type="PANTHER" id="PTHR12585">
    <property type="entry name" value="SCC1 / RAD21 FAMILY MEMBER"/>
    <property type="match status" value="1"/>
</dbReference>
<dbReference type="Gramene" id="EFJ13427">
    <property type="protein sequence ID" value="EFJ13427"/>
    <property type="gene ID" value="SELMODRAFT_122410"/>
</dbReference>
<dbReference type="Pfam" id="PF04825">
    <property type="entry name" value="Rad21_Rec8_N"/>
    <property type="match status" value="1"/>
</dbReference>
<evidence type="ECO:0000313" key="5">
    <source>
        <dbReference type="Proteomes" id="UP000001514"/>
    </source>
</evidence>
<organism evidence="5">
    <name type="scientific">Selaginella moellendorffii</name>
    <name type="common">Spikemoss</name>
    <dbReference type="NCBI Taxonomy" id="88036"/>
    <lineage>
        <taxon>Eukaryota</taxon>
        <taxon>Viridiplantae</taxon>
        <taxon>Streptophyta</taxon>
        <taxon>Embryophyta</taxon>
        <taxon>Tracheophyta</taxon>
        <taxon>Lycopodiopsida</taxon>
        <taxon>Selaginellales</taxon>
        <taxon>Selaginellaceae</taxon>
        <taxon>Selaginella</taxon>
    </lineage>
</organism>
<evidence type="ECO:0000256" key="2">
    <source>
        <dbReference type="ARBA" id="ARBA00023242"/>
    </source>
</evidence>
<dbReference type="HOGENOM" id="CLU_106119_1_0_1"/>
<evidence type="ECO:0000259" key="3">
    <source>
        <dbReference type="Pfam" id="PF04825"/>
    </source>
</evidence>
<dbReference type="OrthoDB" id="10071381at2759"/>
<comment type="subcellular location">
    <subcellularLocation>
        <location evidence="1">Nucleus</location>
    </subcellularLocation>
</comment>
<name>D8SQA8_SELML</name>
<accession>D8SQA8</accession>
<dbReference type="InterPro" id="IPR039781">
    <property type="entry name" value="Rad21/Rec8-like"/>
</dbReference>
<dbReference type="KEGG" id="smo:SELMODRAFT_122410"/>
<keyword evidence="2" id="KW-0539">Nucleus</keyword>
<dbReference type="InterPro" id="IPR006910">
    <property type="entry name" value="Rad21_Rec8_N"/>
</dbReference>
<protein>
    <recommendedName>
        <fullName evidence="3">Rad21/Rec8-like protein N-terminal domain-containing protein</fullName>
    </recommendedName>
</protein>
<gene>
    <name evidence="4" type="ORF">SELMODRAFT_122410</name>
</gene>
<dbReference type="GO" id="GO:0007062">
    <property type="term" value="P:sister chromatid cohesion"/>
    <property type="evidence" value="ECO:0007669"/>
    <property type="project" value="InterPro"/>
</dbReference>
<dbReference type="OMA" id="NIFPCAS"/>